<dbReference type="AlphaFoldDB" id="A0A0E0JXH7"/>
<dbReference type="Gramene" id="OPUNC02G08210.1">
    <property type="protein sequence ID" value="OPUNC02G08210.1"/>
    <property type="gene ID" value="OPUNC02G08210"/>
</dbReference>
<evidence type="ECO:0000313" key="1">
    <source>
        <dbReference type="EnsemblPlants" id="OPUNC02G08210.1"/>
    </source>
</evidence>
<dbReference type="EnsemblPlants" id="OPUNC02G08210.1">
    <property type="protein sequence ID" value="OPUNC02G08210.1"/>
    <property type="gene ID" value="OPUNC02G08210"/>
</dbReference>
<sequence length="137" mass="15311">MTLRIPVGNKTFVIDECLPSLRRYFIGIKSNRPISKGTMGIILDSTPRLCNLTHPLVDAAIPPGFSSPPQNIPRAADAADSFPPVDAVAAHLFRRLSNTPEDYVAICKSLRFERWHETTTVWMEESFTVQAGNRLCR</sequence>
<evidence type="ECO:0000313" key="2">
    <source>
        <dbReference type="Proteomes" id="UP000026962"/>
    </source>
</evidence>
<proteinExistence type="predicted"/>
<reference evidence="1" key="2">
    <citation type="submission" date="2018-05" db="EMBL/GenBank/DDBJ databases">
        <title>OpunRS2 (Oryza punctata Reference Sequence Version 2).</title>
        <authorList>
            <person name="Zhang J."/>
            <person name="Kudrna D."/>
            <person name="Lee S."/>
            <person name="Talag J."/>
            <person name="Welchert J."/>
            <person name="Wing R.A."/>
        </authorList>
    </citation>
    <scope>NUCLEOTIDE SEQUENCE [LARGE SCALE GENOMIC DNA]</scope>
</reference>
<protein>
    <submittedName>
        <fullName evidence="1">Uncharacterized protein</fullName>
    </submittedName>
</protein>
<organism evidence="1">
    <name type="scientific">Oryza punctata</name>
    <name type="common">Red rice</name>
    <dbReference type="NCBI Taxonomy" id="4537"/>
    <lineage>
        <taxon>Eukaryota</taxon>
        <taxon>Viridiplantae</taxon>
        <taxon>Streptophyta</taxon>
        <taxon>Embryophyta</taxon>
        <taxon>Tracheophyta</taxon>
        <taxon>Spermatophyta</taxon>
        <taxon>Magnoliopsida</taxon>
        <taxon>Liliopsida</taxon>
        <taxon>Poales</taxon>
        <taxon>Poaceae</taxon>
        <taxon>BOP clade</taxon>
        <taxon>Oryzoideae</taxon>
        <taxon>Oryzeae</taxon>
        <taxon>Oryzinae</taxon>
        <taxon>Oryza</taxon>
    </lineage>
</organism>
<keyword evidence="2" id="KW-1185">Reference proteome</keyword>
<accession>A0A0E0JXH7</accession>
<dbReference type="HOGENOM" id="CLU_1868442_0_0_1"/>
<reference evidence="1" key="1">
    <citation type="submission" date="2015-04" db="UniProtKB">
        <authorList>
            <consortium name="EnsemblPlants"/>
        </authorList>
    </citation>
    <scope>IDENTIFICATION</scope>
</reference>
<name>A0A0E0JXH7_ORYPU</name>
<dbReference type="Proteomes" id="UP000026962">
    <property type="component" value="Chromosome 2"/>
</dbReference>